<reference evidence="1" key="1">
    <citation type="submission" date="2020-03" db="EMBL/GenBank/DDBJ databases">
        <title>The deep terrestrial virosphere.</title>
        <authorList>
            <person name="Holmfeldt K."/>
            <person name="Nilsson E."/>
            <person name="Simone D."/>
            <person name="Lopez-Fernandez M."/>
            <person name="Wu X."/>
            <person name="de Brujin I."/>
            <person name="Lundin D."/>
            <person name="Andersson A."/>
            <person name="Bertilsson S."/>
            <person name="Dopson M."/>
        </authorList>
    </citation>
    <scope>NUCLEOTIDE SEQUENCE</scope>
    <source>
        <strain evidence="1">TM448A00804</strain>
        <strain evidence="2">TM448B01250</strain>
    </source>
</reference>
<sequence length="82" mass="9917">MDKTPEQLEEQLEEQKKKQTVVYKYPLGEVVKLKHYDQEFLICNYYPGKNTITEEYNPFYDLLRVEEGKWIYQTDVPEPLIV</sequence>
<protein>
    <recommendedName>
        <fullName evidence="3">DUF1653 domain-containing protein</fullName>
    </recommendedName>
</protein>
<organism evidence="1">
    <name type="scientific">viral metagenome</name>
    <dbReference type="NCBI Taxonomy" id="1070528"/>
    <lineage>
        <taxon>unclassified sequences</taxon>
        <taxon>metagenomes</taxon>
        <taxon>organismal metagenomes</taxon>
    </lineage>
</organism>
<name>A0A6H1ZKK2_9ZZZZ</name>
<evidence type="ECO:0000313" key="1">
    <source>
        <dbReference type="EMBL" id="QJA48002.1"/>
    </source>
</evidence>
<gene>
    <name evidence="1" type="ORF">TM448A00804_0020</name>
    <name evidence="2" type="ORF">TM448B01250_0009</name>
</gene>
<dbReference type="EMBL" id="MT144067">
    <property type="protein sequence ID" value="QJA48002.1"/>
    <property type="molecule type" value="Genomic_DNA"/>
</dbReference>
<evidence type="ECO:0008006" key="3">
    <source>
        <dbReference type="Google" id="ProtNLM"/>
    </source>
</evidence>
<dbReference type="AlphaFoldDB" id="A0A6H1ZKK2"/>
<accession>A0A6H1ZKK2</accession>
<dbReference type="EMBL" id="MT144722">
    <property type="protein sequence ID" value="QJH98221.1"/>
    <property type="molecule type" value="Genomic_DNA"/>
</dbReference>
<evidence type="ECO:0000313" key="2">
    <source>
        <dbReference type="EMBL" id="QJH98221.1"/>
    </source>
</evidence>
<proteinExistence type="predicted"/>